<sequence length="178" mass="19383">MAGRHPRQALFPDAATFDQARVAASQRTALRETIEEVKNAYSRLLRLGTTELGNSNIYSHTQAAQEPLAAQVATEVLTMHVERLLQLSEMLHHQRLLYDLAANAGPRKAHAQVLRDEITKLESQLPDAARADLDLIRSRFDDSGVKTTAPLTAAEMPAATNISTAAPEPSESMATDGD</sequence>
<feature type="region of interest" description="Disordered" evidence="1">
    <location>
        <begin position="149"/>
        <end position="178"/>
    </location>
</feature>
<accession>A9V4Q2</accession>
<reference evidence="2 3" key="1">
    <citation type="journal article" date="2008" name="Nature">
        <title>The genome of the choanoflagellate Monosiga brevicollis and the origin of metazoans.</title>
        <authorList>
            <consortium name="JGI Sequencing"/>
            <person name="King N."/>
            <person name="Westbrook M.J."/>
            <person name="Young S.L."/>
            <person name="Kuo A."/>
            <person name="Abedin M."/>
            <person name="Chapman J."/>
            <person name="Fairclough S."/>
            <person name="Hellsten U."/>
            <person name="Isogai Y."/>
            <person name="Letunic I."/>
            <person name="Marr M."/>
            <person name="Pincus D."/>
            <person name="Putnam N."/>
            <person name="Rokas A."/>
            <person name="Wright K.J."/>
            <person name="Zuzow R."/>
            <person name="Dirks W."/>
            <person name="Good M."/>
            <person name="Goodstein D."/>
            <person name="Lemons D."/>
            <person name="Li W."/>
            <person name="Lyons J.B."/>
            <person name="Morris A."/>
            <person name="Nichols S."/>
            <person name="Richter D.J."/>
            <person name="Salamov A."/>
            <person name="Bork P."/>
            <person name="Lim W.A."/>
            <person name="Manning G."/>
            <person name="Miller W.T."/>
            <person name="McGinnis W."/>
            <person name="Shapiro H."/>
            <person name="Tjian R."/>
            <person name="Grigoriev I.V."/>
            <person name="Rokhsar D."/>
        </authorList>
    </citation>
    <scope>NUCLEOTIDE SEQUENCE [LARGE SCALE GENOMIC DNA]</scope>
    <source>
        <strain evidence="3">MX1 / ATCC 50154</strain>
    </source>
</reference>
<evidence type="ECO:0000256" key="1">
    <source>
        <dbReference type="SAM" id="MobiDB-lite"/>
    </source>
</evidence>
<dbReference type="EMBL" id="CH991559">
    <property type="protein sequence ID" value="EDQ87409.1"/>
    <property type="molecule type" value="Genomic_DNA"/>
</dbReference>
<dbReference type="RefSeq" id="XP_001747669.1">
    <property type="nucleotide sequence ID" value="XM_001747617.1"/>
</dbReference>
<dbReference type="AlphaFoldDB" id="A9V4Q2"/>
<protein>
    <submittedName>
        <fullName evidence="2">Uncharacterized protein</fullName>
    </submittedName>
</protein>
<evidence type="ECO:0000313" key="2">
    <source>
        <dbReference type="EMBL" id="EDQ87409.1"/>
    </source>
</evidence>
<organism evidence="2 3">
    <name type="scientific">Monosiga brevicollis</name>
    <name type="common">Choanoflagellate</name>
    <dbReference type="NCBI Taxonomy" id="81824"/>
    <lineage>
        <taxon>Eukaryota</taxon>
        <taxon>Choanoflagellata</taxon>
        <taxon>Craspedida</taxon>
        <taxon>Salpingoecidae</taxon>
        <taxon>Monosiga</taxon>
    </lineage>
</organism>
<keyword evidence="3" id="KW-1185">Reference proteome</keyword>
<evidence type="ECO:0000313" key="3">
    <source>
        <dbReference type="Proteomes" id="UP000001357"/>
    </source>
</evidence>
<proteinExistence type="predicted"/>
<name>A9V4Q2_MONBE</name>
<dbReference type="Proteomes" id="UP000001357">
    <property type="component" value="Unassembled WGS sequence"/>
</dbReference>
<dbReference type="KEGG" id="mbr:MONBRDRAFT_27239"/>
<dbReference type="InParanoid" id="A9V4Q2"/>
<gene>
    <name evidence="2" type="ORF">MONBRDRAFT_27239</name>
</gene>
<dbReference type="GeneID" id="5893017"/>